<dbReference type="Pfam" id="PF25989">
    <property type="entry name" value="YknX_C"/>
    <property type="match status" value="1"/>
</dbReference>
<proteinExistence type="inferred from homology"/>
<comment type="similarity">
    <text evidence="1">Belongs to the membrane fusion protein (MFP) (TC 8.A.1) family.</text>
</comment>
<feature type="coiled-coil region" evidence="2">
    <location>
        <begin position="103"/>
        <end position="137"/>
    </location>
</feature>
<feature type="domain" description="YknX-like C-terminal permuted SH3-like" evidence="8">
    <location>
        <begin position="310"/>
        <end position="376"/>
    </location>
</feature>
<feature type="region of interest" description="Disordered" evidence="3">
    <location>
        <begin position="365"/>
        <end position="460"/>
    </location>
</feature>
<feature type="compositionally biased region" description="Polar residues" evidence="3">
    <location>
        <begin position="365"/>
        <end position="377"/>
    </location>
</feature>
<evidence type="ECO:0000313" key="10">
    <source>
        <dbReference type="Proteomes" id="UP000199029"/>
    </source>
</evidence>
<feature type="domain" description="Multidrug resistance protein MdtA-like barrel-sandwich hybrid" evidence="6">
    <location>
        <begin position="69"/>
        <end position="207"/>
    </location>
</feature>
<dbReference type="GO" id="GO:0030313">
    <property type="term" value="C:cell envelope"/>
    <property type="evidence" value="ECO:0007669"/>
    <property type="project" value="UniProtKB-SubCell"/>
</dbReference>
<dbReference type="Pfam" id="PF25917">
    <property type="entry name" value="BSH_RND"/>
    <property type="match status" value="1"/>
</dbReference>
<dbReference type="RefSeq" id="WP_092675191.1">
    <property type="nucleotide sequence ID" value="NZ_FOXS01000004.1"/>
</dbReference>
<dbReference type="Gene3D" id="2.40.50.100">
    <property type="match status" value="1"/>
</dbReference>
<dbReference type="Pfam" id="PF25876">
    <property type="entry name" value="HH_MFP_RND"/>
    <property type="match status" value="1"/>
</dbReference>
<feature type="chain" id="PRO_5011728262" evidence="4">
    <location>
        <begin position="24"/>
        <end position="460"/>
    </location>
</feature>
<accession>A0A1I5ZMQ9</accession>
<dbReference type="Gene3D" id="1.10.287.470">
    <property type="entry name" value="Helix hairpin bin"/>
    <property type="match status" value="1"/>
</dbReference>
<dbReference type="EMBL" id="FOXS01000004">
    <property type="protein sequence ID" value="SFQ57776.1"/>
    <property type="molecule type" value="Genomic_DNA"/>
</dbReference>
<keyword evidence="4" id="KW-0732">Signal</keyword>
<reference evidence="10" key="1">
    <citation type="submission" date="2016-10" db="EMBL/GenBank/DDBJ databases">
        <authorList>
            <person name="Varghese N."/>
            <person name="Submissions S."/>
        </authorList>
    </citation>
    <scope>NUCLEOTIDE SEQUENCE [LARGE SCALE GENOMIC DNA]</scope>
    <source>
        <strain evidence="10">OR362-8,ATCC BAA-1266,JCM 13504</strain>
    </source>
</reference>
<evidence type="ECO:0000256" key="4">
    <source>
        <dbReference type="SAM" id="SignalP"/>
    </source>
</evidence>
<dbReference type="InterPro" id="IPR006143">
    <property type="entry name" value="RND_pump_MFP"/>
</dbReference>
<sequence length="460" mass="49704">MSPTCRASTYRNLLAGLLLLALAACGKKGEEDKKAGGAQAGPTPVKLVEAKEQQAIYYDEYPARVAALNIVELRTQVPGFVTGIYFKEGELVKKGQPLYEIDRRKYQAAVREARAGLQSAQAQLANAQLNLNRYQRLAQQDAIAQQIVDNSVTTEASARAQVEVARAALATAQTDLDYSLVRAPFAGRIGISQVRLGAQISAGSTLLNTISSEDPMGVDFVVNEQELSRFQALQGEQQGGLGAQDSSLRLALPGGKIYQGRGRVRAVDRGVDNQTGSVQVRMQFDNPGRELKDGLTVVLRVLNEQSGRRVVVPNKAILDQMGESFVFVVRDTVALQRRVELGPRLREDIVVLKGLKPGEKIVSEGLQQLRDSASVTTGKPKPPKEGKKNAGVNGKGRADSFSMKSVSTARSDGPHPRPLSRGEGSQFRKLSSGSPLRGRGAGGEVNRLQQLKLHFSTRRA</sequence>
<evidence type="ECO:0000256" key="3">
    <source>
        <dbReference type="SAM" id="MobiDB-lite"/>
    </source>
</evidence>
<evidence type="ECO:0000259" key="7">
    <source>
        <dbReference type="Pfam" id="PF25944"/>
    </source>
</evidence>
<evidence type="ECO:0000256" key="1">
    <source>
        <dbReference type="ARBA" id="ARBA00009477"/>
    </source>
</evidence>
<evidence type="ECO:0000313" key="9">
    <source>
        <dbReference type="EMBL" id="SFQ57776.1"/>
    </source>
</evidence>
<dbReference type="SUPFAM" id="SSF111369">
    <property type="entry name" value="HlyD-like secretion proteins"/>
    <property type="match status" value="1"/>
</dbReference>
<feature type="signal peptide" evidence="4">
    <location>
        <begin position="1"/>
        <end position="23"/>
    </location>
</feature>
<evidence type="ECO:0000259" key="5">
    <source>
        <dbReference type="Pfam" id="PF25876"/>
    </source>
</evidence>
<organism evidence="9 10">
    <name type="scientific">Hymenobacter arizonensis</name>
    <name type="common">Siccationidurans arizonensis</name>
    <dbReference type="NCBI Taxonomy" id="1227077"/>
    <lineage>
        <taxon>Bacteria</taxon>
        <taxon>Pseudomonadati</taxon>
        <taxon>Bacteroidota</taxon>
        <taxon>Cytophagia</taxon>
        <taxon>Cytophagales</taxon>
        <taxon>Hymenobacteraceae</taxon>
        <taxon>Hymenobacter</taxon>
    </lineage>
</organism>
<name>A0A1I5ZMQ9_HYMAR</name>
<dbReference type="InterPro" id="IPR058625">
    <property type="entry name" value="MdtA-like_BSH"/>
</dbReference>
<evidence type="ECO:0000259" key="6">
    <source>
        <dbReference type="Pfam" id="PF25917"/>
    </source>
</evidence>
<dbReference type="Gene3D" id="2.40.420.20">
    <property type="match status" value="1"/>
</dbReference>
<protein>
    <submittedName>
        <fullName evidence="9">Membrane fusion protein, multidrug efflux system</fullName>
    </submittedName>
</protein>
<dbReference type="PANTHER" id="PTHR30158">
    <property type="entry name" value="ACRA/E-RELATED COMPONENT OF DRUG EFFLUX TRANSPORTER"/>
    <property type="match status" value="1"/>
</dbReference>
<dbReference type="GO" id="GO:0022857">
    <property type="term" value="F:transmembrane transporter activity"/>
    <property type="evidence" value="ECO:0007669"/>
    <property type="project" value="InterPro"/>
</dbReference>
<dbReference type="Proteomes" id="UP000199029">
    <property type="component" value="Unassembled WGS sequence"/>
</dbReference>
<dbReference type="InterPro" id="IPR058637">
    <property type="entry name" value="YknX-like_C"/>
</dbReference>
<dbReference type="AlphaFoldDB" id="A0A1I5ZMQ9"/>
<dbReference type="Gene3D" id="2.40.30.170">
    <property type="match status" value="1"/>
</dbReference>
<keyword evidence="10" id="KW-1185">Reference proteome</keyword>
<dbReference type="STRING" id="1227077.SAMN04515668_3046"/>
<dbReference type="InterPro" id="IPR058624">
    <property type="entry name" value="MdtA-like_HH"/>
</dbReference>
<feature type="domain" description="Multidrug resistance protein MdtA-like beta-barrel" evidence="7">
    <location>
        <begin position="215"/>
        <end position="301"/>
    </location>
</feature>
<dbReference type="InterPro" id="IPR058626">
    <property type="entry name" value="MdtA-like_b-barrel"/>
</dbReference>
<dbReference type="OrthoDB" id="9801814at2"/>
<dbReference type="Pfam" id="PF25944">
    <property type="entry name" value="Beta-barrel_RND"/>
    <property type="match status" value="1"/>
</dbReference>
<dbReference type="NCBIfam" id="TIGR01730">
    <property type="entry name" value="RND_mfp"/>
    <property type="match status" value="1"/>
</dbReference>
<keyword evidence="2" id="KW-0175">Coiled coil</keyword>
<dbReference type="PROSITE" id="PS51257">
    <property type="entry name" value="PROKAR_LIPOPROTEIN"/>
    <property type="match status" value="1"/>
</dbReference>
<dbReference type="GO" id="GO:0046677">
    <property type="term" value="P:response to antibiotic"/>
    <property type="evidence" value="ECO:0007669"/>
    <property type="project" value="TreeGrafter"/>
</dbReference>
<evidence type="ECO:0000259" key="8">
    <source>
        <dbReference type="Pfam" id="PF25989"/>
    </source>
</evidence>
<feature type="domain" description="Multidrug resistance protein MdtA-like alpha-helical hairpin" evidence="5">
    <location>
        <begin position="111"/>
        <end position="179"/>
    </location>
</feature>
<evidence type="ECO:0000256" key="2">
    <source>
        <dbReference type="SAM" id="Coils"/>
    </source>
</evidence>
<dbReference type="GO" id="GO:0005886">
    <property type="term" value="C:plasma membrane"/>
    <property type="evidence" value="ECO:0007669"/>
    <property type="project" value="TreeGrafter"/>
</dbReference>
<gene>
    <name evidence="9" type="ORF">SAMN04515668_3046</name>
</gene>